<accession>A0A7X2N1G6</accession>
<dbReference type="InterPro" id="IPR036388">
    <property type="entry name" value="WH-like_DNA-bd_sf"/>
</dbReference>
<name>A0A7X2N1G6_9FIRM</name>
<evidence type="ECO:0000256" key="1">
    <source>
        <dbReference type="SAM" id="Coils"/>
    </source>
</evidence>
<keyword evidence="1" id="KW-0175">Coiled coil</keyword>
<comment type="caution">
    <text evidence="3">The sequence shown here is derived from an EMBL/GenBank/DDBJ whole genome shotgun (WGS) entry which is preliminary data.</text>
</comment>
<dbReference type="InterPro" id="IPR005561">
    <property type="entry name" value="ANTAR"/>
</dbReference>
<dbReference type="Pfam" id="PF03861">
    <property type="entry name" value="ANTAR"/>
    <property type="match status" value="1"/>
</dbReference>
<reference evidence="3 4" key="1">
    <citation type="submission" date="2019-08" db="EMBL/GenBank/DDBJ databases">
        <title>In-depth cultivation of the pig gut microbiome towards novel bacterial diversity and tailored functional studies.</title>
        <authorList>
            <person name="Wylensek D."/>
            <person name="Hitch T.C.A."/>
            <person name="Clavel T."/>
        </authorList>
    </citation>
    <scope>NUCLEOTIDE SEQUENCE [LARGE SCALE GENOMIC DNA]</scope>
    <source>
        <strain evidence="3 4">LKV-178-WT-2G</strain>
    </source>
</reference>
<gene>
    <name evidence="3" type="ORF">FYJ50_01185</name>
</gene>
<sequence>MINKKKILIVSSGEKLVPVLKELLPVNEYIVNLSTTIHDAKKKLRNESFYFSIVQCPIKDEFGVKSSQEIANTFDIGVLLLVKNDIFDQVTYRLKEDPILVLSMPTNRQVLYQGICLMNTLMFQKQKMENEIRKLRKKIQDQQKINQAKLLLIEQYHYSEEKAHHYIEKVAMDHSITKVEVAMSLIEKVKKNE</sequence>
<dbReference type="Proteomes" id="UP000470082">
    <property type="component" value="Unassembled WGS sequence"/>
</dbReference>
<evidence type="ECO:0000313" key="4">
    <source>
        <dbReference type="Proteomes" id="UP000470082"/>
    </source>
</evidence>
<dbReference type="RefSeq" id="WP_154459210.1">
    <property type="nucleotide sequence ID" value="NZ_JAQYTQ010000069.1"/>
</dbReference>
<protein>
    <submittedName>
        <fullName evidence="3">ANTAR domain-containing protein</fullName>
    </submittedName>
</protein>
<dbReference type="Gene3D" id="1.10.10.10">
    <property type="entry name" value="Winged helix-like DNA-binding domain superfamily/Winged helix DNA-binding domain"/>
    <property type="match status" value="1"/>
</dbReference>
<evidence type="ECO:0000259" key="2">
    <source>
        <dbReference type="PROSITE" id="PS50921"/>
    </source>
</evidence>
<dbReference type="SMART" id="SM01012">
    <property type="entry name" value="ANTAR"/>
    <property type="match status" value="1"/>
</dbReference>
<keyword evidence="4" id="KW-1185">Reference proteome</keyword>
<feature type="domain" description="ANTAR" evidence="2">
    <location>
        <begin position="125"/>
        <end position="186"/>
    </location>
</feature>
<evidence type="ECO:0000313" key="3">
    <source>
        <dbReference type="EMBL" id="MSS00744.1"/>
    </source>
</evidence>
<dbReference type="SUPFAM" id="SSF52172">
    <property type="entry name" value="CheY-like"/>
    <property type="match status" value="1"/>
</dbReference>
<dbReference type="EMBL" id="VUMM01000001">
    <property type="protein sequence ID" value="MSS00744.1"/>
    <property type="molecule type" value="Genomic_DNA"/>
</dbReference>
<proteinExistence type="predicted"/>
<organism evidence="3 4">
    <name type="scientific">Floccifex porci</name>
    <dbReference type="NCBI Taxonomy" id="2606629"/>
    <lineage>
        <taxon>Bacteria</taxon>
        <taxon>Bacillati</taxon>
        <taxon>Bacillota</taxon>
        <taxon>Erysipelotrichia</taxon>
        <taxon>Erysipelotrichales</taxon>
        <taxon>Erysipelotrichaceae</taxon>
        <taxon>Floccifex</taxon>
    </lineage>
</organism>
<dbReference type="InterPro" id="IPR011006">
    <property type="entry name" value="CheY-like_superfamily"/>
</dbReference>
<dbReference type="AlphaFoldDB" id="A0A7X2N1G6"/>
<feature type="coiled-coil region" evidence="1">
    <location>
        <begin position="118"/>
        <end position="145"/>
    </location>
</feature>
<dbReference type="PROSITE" id="PS50921">
    <property type="entry name" value="ANTAR"/>
    <property type="match status" value="1"/>
</dbReference>
<dbReference type="GO" id="GO:0003723">
    <property type="term" value="F:RNA binding"/>
    <property type="evidence" value="ECO:0007669"/>
    <property type="project" value="InterPro"/>
</dbReference>